<dbReference type="RefSeq" id="WP_123205723.1">
    <property type="nucleotide sequence ID" value="NZ_RBEE01000014.1"/>
</dbReference>
<protein>
    <submittedName>
        <fullName evidence="1">Uncharacterized protein</fullName>
    </submittedName>
</protein>
<dbReference type="EMBL" id="RBEE01000014">
    <property type="protein sequence ID" value="RNL53401.1"/>
    <property type="molecule type" value="Genomic_DNA"/>
</dbReference>
<dbReference type="OrthoDB" id="9788552at2"/>
<keyword evidence="2" id="KW-1185">Reference proteome</keyword>
<reference evidence="1 2" key="1">
    <citation type="submission" date="2018-10" db="EMBL/GenBank/DDBJ databases">
        <title>Genome sequencing of Pedobacter jejuensis TNB23.</title>
        <authorList>
            <person name="Cho Y.-J."/>
            <person name="Cho A."/>
            <person name="Kim O.-S."/>
        </authorList>
    </citation>
    <scope>NUCLEOTIDE SEQUENCE [LARGE SCALE GENOMIC DNA]</scope>
    <source>
        <strain evidence="1 2">TNB23</strain>
    </source>
</reference>
<sequence length="64" mass="7311">MLIDNETPTSDLLEVKLNDFISDKFGNEGVVNKISINDSDEFWLFIFSLSNNKSIEITKIKNIC</sequence>
<evidence type="ECO:0000313" key="1">
    <source>
        <dbReference type="EMBL" id="RNL53401.1"/>
    </source>
</evidence>
<evidence type="ECO:0000313" key="2">
    <source>
        <dbReference type="Proteomes" id="UP000274046"/>
    </source>
</evidence>
<dbReference type="Proteomes" id="UP000274046">
    <property type="component" value="Unassembled WGS sequence"/>
</dbReference>
<name>A0A3N0BVG4_9SPHI</name>
<organism evidence="1 2">
    <name type="scientific">Pedobacter jejuensis</name>
    <dbReference type="NCBI Taxonomy" id="1268550"/>
    <lineage>
        <taxon>Bacteria</taxon>
        <taxon>Pseudomonadati</taxon>
        <taxon>Bacteroidota</taxon>
        <taxon>Sphingobacteriia</taxon>
        <taxon>Sphingobacteriales</taxon>
        <taxon>Sphingobacteriaceae</taxon>
        <taxon>Pedobacter</taxon>
    </lineage>
</organism>
<comment type="caution">
    <text evidence="1">The sequence shown here is derived from an EMBL/GenBank/DDBJ whole genome shotgun (WGS) entry which is preliminary data.</text>
</comment>
<proteinExistence type="predicted"/>
<gene>
    <name evidence="1" type="ORF">D7004_09985</name>
</gene>
<dbReference type="AlphaFoldDB" id="A0A3N0BVG4"/>
<accession>A0A3N0BVG4</accession>